<dbReference type="InterPro" id="IPR027974">
    <property type="entry name" value="DUF4470"/>
</dbReference>
<evidence type="ECO:0000259" key="1">
    <source>
        <dbReference type="Pfam" id="PF14737"/>
    </source>
</evidence>
<evidence type="ECO:0000313" key="3">
    <source>
        <dbReference type="Proteomes" id="UP000077266"/>
    </source>
</evidence>
<keyword evidence="3" id="KW-1185">Reference proteome</keyword>
<evidence type="ECO:0000313" key="2">
    <source>
        <dbReference type="EMBL" id="KZV97901.1"/>
    </source>
</evidence>
<proteinExistence type="predicted"/>
<dbReference type="InParanoid" id="A0A165LIU2"/>
<dbReference type="EMBL" id="KV425924">
    <property type="protein sequence ID" value="KZV97901.1"/>
    <property type="molecule type" value="Genomic_DNA"/>
</dbReference>
<gene>
    <name evidence="2" type="ORF">EXIGLDRAFT_832519</name>
</gene>
<dbReference type="AlphaFoldDB" id="A0A165LIU2"/>
<sequence>MSTPINWKPATFLHVFGNTPTFSLAQHLEPADATDFLLLGCGDARNVLYTLYASGADESNRDSGIFDFTCVDIETAVLARNAILYSLLVDDPTLGAMDRIWSIYYDMKLNAAALDLVHSKCEKLINASESLDTWAASPYSKFMNVSTAHTLAELRRLWNSFWSTRDDQAMYNERFRAGAASTFAATKQRGDVVVAIRAGGALWGQAVKCAATLHETYWTTGVTTSNSNAVNANPTFAFALSGLPFPLQGASVPCVGFHMEAALAMREQPTIKDIYDSAMAQFRAWCKAFADAASSGRVMVRFCVGDAITVCRTLARDSPSTAEGRLYAPWSSVPVELLPGGPRRFSAIDTSNLVDPLGLLNVLVCASPLFSGCPSAVLYTETLLGSAGTAPKAFRSALCGDVSAMSLVLGLAPSAYIDGYTTLSTAHQVMFSRVQSDDANSHERIVWRRTPHIDQSLLHFDKPSELAELLHKVYYEMFDCEDIALARQVKSGVKSNSILQRMSNITYTRHSFVSLLAAFRRRLSPETDWTSVANGIVDRVGRDNRLMIGMNSYQDLCAHLHAAGLLDVVPLYHSPQVPQDVYKSRTVFANWSDKEIGHLVYVGLRIRVRDMARAEGLASPLLFTVRTPAALNYSATFYALHGSVTVDPTSKTFDVQTSSDRSHDVIAIARVPAWTLMVNTDTTTVEMGVRPGALNGPAIFRTLGMSMAVFSAPLADTANVFFSRSPPTVGGVPLAPFIEEYVPSVSNSELEMRTVSVTLESRREGVASLTLREDVTGEEERAKWTDKVEVRAVQVSSTDGVVETVCGTFSRPLHFTLPVDLKDAKLRIARKSFYVEVVAPVARIVPPSALRMHRVILDRLPIAEDRTNHPMKWLDMHGQFSFSDRERANRERFFNGGRSPFVEFKDDLFVLLMRCAGFQNPVRVFFLLDESKGSGSDFLAQTHAVIFVSALKWDSTANTIVADAHVISHPDEETLEMLAASGVKAGQIPHPHATATLWDKMLIGFAERCRNGTWSHKPSCSHPTDALCGCGAGVDVDGFKAAKEWKGVPAEKVTRAAIGMLFAPHFLENVGGHMPNFATSMGVPGVRPSPS</sequence>
<protein>
    <recommendedName>
        <fullName evidence="1">DUF4470 domain-containing protein</fullName>
    </recommendedName>
</protein>
<reference evidence="2 3" key="1">
    <citation type="journal article" date="2016" name="Mol. Biol. Evol.">
        <title>Comparative Genomics of Early-Diverging Mushroom-Forming Fungi Provides Insights into the Origins of Lignocellulose Decay Capabilities.</title>
        <authorList>
            <person name="Nagy L.G."/>
            <person name="Riley R."/>
            <person name="Tritt A."/>
            <person name="Adam C."/>
            <person name="Daum C."/>
            <person name="Floudas D."/>
            <person name="Sun H."/>
            <person name="Yadav J.S."/>
            <person name="Pangilinan J."/>
            <person name="Larsson K.H."/>
            <person name="Matsuura K."/>
            <person name="Barry K."/>
            <person name="Labutti K."/>
            <person name="Kuo R."/>
            <person name="Ohm R.A."/>
            <person name="Bhattacharya S.S."/>
            <person name="Shirouzu T."/>
            <person name="Yoshinaga Y."/>
            <person name="Martin F.M."/>
            <person name="Grigoriev I.V."/>
            <person name="Hibbett D.S."/>
        </authorList>
    </citation>
    <scope>NUCLEOTIDE SEQUENCE [LARGE SCALE GENOMIC DNA]</scope>
    <source>
        <strain evidence="2 3">HHB12029</strain>
    </source>
</reference>
<dbReference type="Pfam" id="PF14737">
    <property type="entry name" value="DUF4470"/>
    <property type="match status" value="1"/>
</dbReference>
<dbReference type="Proteomes" id="UP000077266">
    <property type="component" value="Unassembled WGS sequence"/>
</dbReference>
<dbReference type="OrthoDB" id="432970at2759"/>
<dbReference type="STRING" id="1314781.A0A165LIU2"/>
<feature type="domain" description="DUF4470" evidence="1">
    <location>
        <begin position="16"/>
        <end position="108"/>
    </location>
</feature>
<accession>A0A165LIU2</accession>
<name>A0A165LIU2_EXIGL</name>
<organism evidence="2 3">
    <name type="scientific">Exidia glandulosa HHB12029</name>
    <dbReference type="NCBI Taxonomy" id="1314781"/>
    <lineage>
        <taxon>Eukaryota</taxon>
        <taxon>Fungi</taxon>
        <taxon>Dikarya</taxon>
        <taxon>Basidiomycota</taxon>
        <taxon>Agaricomycotina</taxon>
        <taxon>Agaricomycetes</taxon>
        <taxon>Auriculariales</taxon>
        <taxon>Exidiaceae</taxon>
        <taxon>Exidia</taxon>
    </lineage>
</organism>